<protein>
    <submittedName>
        <fullName evidence="2">Uncharacterized protein</fullName>
    </submittedName>
</protein>
<gene>
    <name evidence="2" type="ORF">HannXRQ_Chr03g0071211</name>
    <name evidence="1" type="ORF">HanXRQr2_Chr03g0095591</name>
</gene>
<accession>A0A251V7Y7</accession>
<name>A0A251V7Y7_HELAN</name>
<proteinExistence type="predicted"/>
<evidence type="ECO:0000313" key="1">
    <source>
        <dbReference type="EMBL" id="KAF5813210.1"/>
    </source>
</evidence>
<dbReference type="EMBL" id="MNCJ02000318">
    <property type="protein sequence ID" value="KAF5813210.1"/>
    <property type="molecule type" value="Genomic_DNA"/>
</dbReference>
<reference evidence="1 3" key="1">
    <citation type="journal article" date="2017" name="Nature">
        <title>The sunflower genome provides insights into oil metabolism, flowering and Asterid evolution.</title>
        <authorList>
            <person name="Badouin H."/>
            <person name="Gouzy J."/>
            <person name="Grassa C.J."/>
            <person name="Murat F."/>
            <person name="Staton S.E."/>
            <person name="Cottret L."/>
            <person name="Lelandais-Briere C."/>
            <person name="Owens G.L."/>
            <person name="Carrere S."/>
            <person name="Mayjonade B."/>
            <person name="Legrand L."/>
            <person name="Gill N."/>
            <person name="Kane N.C."/>
            <person name="Bowers J.E."/>
            <person name="Hubner S."/>
            <person name="Bellec A."/>
            <person name="Berard A."/>
            <person name="Berges H."/>
            <person name="Blanchet N."/>
            <person name="Boniface M.C."/>
            <person name="Brunel D."/>
            <person name="Catrice O."/>
            <person name="Chaidir N."/>
            <person name="Claudel C."/>
            <person name="Donnadieu C."/>
            <person name="Faraut T."/>
            <person name="Fievet G."/>
            <person name="Helmstetter N."/>
            <person name="King M."/>
            <person name="Knapp S.J."/>
            <person name="Lai Z."/>
            <person name="Le Paslier M.C."/>
            <person name="Lippi Y."/>
            <person name="Lorenzon L."/>
            <person name="Mandel J.R."/>
            <person name="Marage G."/>
            <person name="Marchand G."/>
            <person name="Marquand E."/>
            <person name="Bret-Mestries E."/>
            <person name="Morien E."/>
            <person name="Nambeesan S."/>
            <person name="Nguyen T."/>
            <person name="Pegot-Espagnet P."/>
            <person name="Pouilly N."/>
            <person name="Raftis F."/>
            <person name="Sallet E."/>
            <person name="Schiex T."/>
            <person name="Thomas J."/>
            <person name="Vandecasteele C."/>
            <person name="Vares D."/>
            <person name="Vear F."/>
            <person name="Vautrin S."/>
            <person name="Crespi M."/>
            <person name="Mangin B."/>
            <person name="Burke J.M."/>
            <person name="Salse J."/>
            <person name="Munos S."/>
            <person name="Vincourt P."/>
            <person name="Rieseberg L.H."/>
            <person name="Langlade N.B."/>
        </authorList>
    </citation>
    <scope>NUCLEOTIDE SEQUENCE [LARGE SCALE GENOMIC DNA]</scope>
    <source>
        <strain evidence="3">cv. SF193</strain>
        <tissue evidence="1">Leaves</tissue>
    </source>
</reference>
<reference evidence="2" key="2">
    <citation type="submission" date="2017-02" db="EMBL/GenBank/DDBJ databases">
        <title>Sunflower complete genome.</title>
        <authorList>
            <person name="Langlade N."/>
            <person name="Munos S."/>
        </authorList>
    </citation>
    <scope>NUCLEOTIDE SEQUENCE [LARGE SCALE GENOMIC DNA]</scope>
    <source>
        <tissue evidence="2">Leaves</tissue>
    </source>
</reference>
<organism evidence="2 3">
    <name type="scientific">Helianthus annuus</name>
    <name type="common">Common sunflower</name>
    <dbReference type="NCBI Taxonomy" id="4232"/>
    <lineage>
        <taxon>Eukaryota</taxon>
        <taxon>Viridiplantae</taxon>
        <taxon>Streptophyta</taxon>
        <taxon>Embryophyta</taxon>
        <taxon>Tracheophyta</taxon>
        <taxon>Spermatophyta</taxon>
        <taxon>Magnoliopsida</taxon>
        <taxon>eudicotyledons</taxon>
        <taxon>Gunneridae</taxon>
        <taxon>Pentapetalae</taxon>
        <taxon>asterids</taxon>
        <taxon>campanulids</taxon>
        <taxon>Asterales</taxon>
        <taxon>Asteraceae</taxon>
        <taxon>Asteroideae</taxon>
        <taxon>Heliantheae alliance</taxon>
        <taxon>Heliantheae</taxon>
        <taxon>Helianthus</taxon>
    </lineage>
</organism>
<keyword evidence="3" id="KW-1185">Reference proteome</keyword>
<dbReference type="AlphaFoldDB" id="A0A251V7Y7"/>
<dbReference type="InParanoid" id="A0A251V7Y7"/>
<evidence type="ECO:0000313" key="2">
    <source>
        <dbReference type="EMBL" id="OTG31052.1"/>
    </source>
</evidence>
<dbReference type="EMBL" id="CM007892">
    <property type="protein sequence ID" value="OTG31052.1"/>
    <property type="molecule type" value="Genomic_DNA"/>
</dbReference>
<evidence type="ECO:0000313" key="3">
    <source>
        <dbReference type="Proteomes" id="UP000215914"/>
    </source>
</evidence>
<dbReference type="Gramene" id="mRNA:HanXRQr2_Chr03g0095591">
    <property type="protein sequence ID" value="CDS:HanXRQr2_Chr03g0095591.1"/>
    <property type="gene ID" value="HanXRQr2_Chr03g0095591"/>
</dbReference>
<reference evidence="1" key="3">
    <citation type="submission" date="2020-06" db="EMBL/GenBank/DDBJ databases">
        <title>Helianthus annuus Genome sequencing and assembly Release 2.</title>
        <authorList>
            <person name="Gouzy J."/>
            <person name="Langlade N."/>
            <person name="Munos S."/>
        </authorList>
    </citation>
    <scope>NUCLEOTIDE SEQUENCE</scope>
    <source>
        <tissue evidence="1">Leaves</tissue>
    </source>
</reference>
<sequence>MLCRLFLSPNFAFQFLKCSIIPNSSLKRREKERERETRDFELPTHPQFLGSSRTLTKKSIVSHNRRCQVPRLL</sequence>
<dbReference type="Proteomes" id="UP000215914">
    <property type="component" value="Chromosome 3"/>
</dbReference>